<evidence type="ECO:0000313" key="1">
    <source>
        <dbReference type="EMBL" id="KAE9387594.1"/>
    </source>
</evidence>
<gene>
    <name evidence="1" type="ORF">BT96DRAFT_1004969</name>
</gene>
<evidence type="ECO:0000313" key="2">
    <source>
        <dbReference type="Proteomes" id="UP000799118"/>
    </source>
</evidence>
<dbReference type="OrthoDB" id="3260206at2759"/>
<accession>A0A6A4GQZ2</accession>
<protein>
    <submittedName>
        <fullName evidence="1">Uncharacterized protein</fullName>
    </submittedName>
</protein>
<sequence>MIFDIYEPSPPAKMCFKPSDFEGCPTGPTLPPEFQVNVARWRDPRYVKPRKIFYGFGLNIQDFLDYHQRHQLPRPPPMAAQPELWQYIADQVVEDLSNACEFDLRLVLPVSTEYNCMLSLYDSHTITVTKLDDEEQDVIRIMRERLGDVLTNQKARWFFSYIEF</sequence>
<name>A0A6A4GQZ2_9AGAR</name>
<organism evidence="1 2">
    <name type="scientific">Gymnopus androsaceus JB14</name>
    <dbReference type="NCBI Taxonomy" id="1447944"/>
    <lineage>
        <taxon>Eukaryota</taxon>
        <taxon>Fungi</taxon>
        <taxon>Dikarya</taxon>
        <taxon>Basidiomycota</taxon>
        <taxon>Agaricomycotina</taxon>
        <taxon>Agaricomycetes</taxon>
        <taxon>Agaricomycetidae</taxon>
        <taxon>Agaricales</taxon>
        <taxon>Marasmiineae</taxon>
        <taxon>Omphalotaceae</taxon>
        <taxon>Gymnopus</taxon>
    </lineage>
</organism>
<proteinExistence type="predicted"/>
<keyword evidence="2" id="KW-1185">Reference proteome</keyword>
<dbReference type="EMBL" id="ML769791">
    <property type="protein sequence ID" value="KAE9387594.1"/>
    <property type="molecule type" value="Genomic_DNA"/>
</dbReference>
<dbReference type="Proteomes" id="UP000799118">
    <property type="component" value="Unassembled WGS sequence"/>
</dbReference>
<dbReference type="AlphaFoldDB" id="A0A6A4GQZ2"/>
<reference evidence="1" key="1">
    <citation type="journal article" date="2019" name="Environ. Microbiol.">
        <title>Fungal ecological strategies reflected in gene transcription - a case study of two litter decomposers.</title>
        <authorList>
            <person name="Barbi F."/>
            <person name="Kohler A."/>
            <person name="Barry K."/>
            <person name="Baskaran P."/>
            <person name="Daum C."/>
            <person name="Fauchery L."/>
            <person name="Ihrmark K."/>
            <person name="Kuo A."/>
            <person name="LaButti K."/>
            <person name="Lipzen A."/>
            <person name="Morin E."/>
            <person name="Grigoriev I.V."/>
            <person name="Henrissat B."/>
            <person name="Lindahl B."/>
            <person name="Martin F."/>
        </authorList>
    </citation>
    <scope>NUCLEOTIDE SEQUENCE</scope>
    <source>
        <strain evidence="1">JB14</strain>
    </source>
</reference>